<protein>
    <recommendedName>
        <fullName evidence="4">Fe2OG dioxygenase domain-containing protein</fullName>
    </recommendedName>
</protein>
<dbReference type="GO" id="GO:0016705">
    <property type="term" value="F:oxidoreductase activity, acting on paired donors, with incorporation or reduction of molecular oxygen"/>
    <property type="evidence" value="ECO:0007669"/>
    <property type="project" value="UniProtKB-ARBA"/>
</dbReference>
<name>A0A166G016_DAUCS</name>
<dbReference type="Pfam" id="PF03171">
    <property type="entry name" value="2OG-FeII_Oxy"/>
    <property type="match status" value="2"/>
</dbReference>
<gene>
    <name evidence="5" type="ORF">DCAR_000937</name>
</gene>
<dbReference type="PANTHER" id="PTHR47991">
    <property type="entry name" value="OXOGLUTARATE/IRON-DEPENDENT DIOXYGENASE"/>
    <property type="match status" value="1"/>
</dbReference>
<dbReference type="OMA" id="YYEIFAN"/>
<dbReference type="InterPro" id="IPR005123">
    <property type="entry name" value="Oxoglu/Fe-dep_dioxygenase_dom"/>
</dbReference>
<dbReference type="InterPro" id="IPR044861">
    <property type="entry name" value="IPNS-like_FE2OG_OXY"/>
</dbReference>
<feature type="domain" description="Fe2OG dioxygenase" evidence="4">
    <location>
        <begin position="192"/>
        <end position="290"/>
    </location>
</feature>
<dbReference type="Gramene" id="KZN08391">
    <property type="protein sequence ID" value="KZN08391"/>
    <property type="gene ID" value="DCAR_000937"/>
</dbReference>
<organism evidence="5">
    <name type="scientific">Daucus carota subsp. sativus</name>
    <name type="common">Carrot</name>
    <dbReference type="NCBI Taxonomy" id="79200"/>
    <lineage>
        <taxon>Eukaryota</taxon>
        <taxon>Viridiplantae</taxon>
        <taxon>Streptophyta</taxon>
        <taxon>Embryophyta</taxon>
        <taxon>Tracheophyta</taxon>
        <taxon>Spermatophyta</taxon>
        <taxon>Magnoliopsida</taxon>
        <taxon>eudicotyledons</taxon>
        <taxon>Gunneridae</taxon>
        <taxon>Pentapetalae</taxon>
        <taxon>asterids</taxon>
        <taxon>campanulids</taxon>
        <taxon>Apiales</taxon>
        <taxon>Apiaceae</taxon>
        <taxon>Apioideae</taxon>
        <taxon>Scandiceae</taxon>
        <taxon>Daucinae</taxon>
        <taxon>Daucus</taxon>
        <taxon>Daucus sect. Daucus</taxon>
    </lineage>
</organism>
<dbReference type="SUPFAM" id="SSF51197">
    <property type="entry name" value="Clavaminate synthase-like"/>
    <property type="match status" value="2"/>
</dbReference>
<evidence type="ECO:0000256" key="2">
    <source>
        <dbReference type="ARBA" id="ARBA00022723"/>
    </source>
</evidence>
<dbReference type="InterPro" id="IPR050295">
    <property type="entry name" value="Plant_2OG-oxidoreductases"/>
</dbReference>
<dbReference type="InterPro" id="IPR027443">
    <property type="entry name" value="IPNS-like_sf"/>
</dbReference>
<proteinExistence type="inferred from homology"/>
<evidence type="ECO:0000259" key="4">
    <source>
        <dbReference type="PROSITE" id="PS51471"/>
    </source>
</evidence>
<accession>A0A166G016</accession>
<keyword evidence="2" id="KW-0479">Metal-binding</keyword>
<feature type="domain" description="Fe2OG dioxygenase" evidence="4">
    <location>
        <begin position="381"/>
        <end position="481"/>
    </location>
</feature>
<reference evidence="5" key="1">
    <citation type="journal article" date="2016" name="Nat. Genet.">
        <title>A high-quality carrot genome assembly provides new insights into carotenoid accumulation and asterid genome evolution.</title>
        <authorList>
            <person name="Iorizzo M."/>
            <person name="Ellison S."/>
            <person name="Senalik D."/>
            <person name="Zeng P."/>
            <person name="Satapoomin P."/>
            <person name="Huang J."/>
            <person name="Bowman M."/>
            <person name="Iovene M."/>
            <person name="Sanseverino W."/>
            <person name="Cavagnaro P."/>
            <person name="Yildiz M."/>
            <person name="Macko-Podgorni A."/>
            <person name="Moranska E."/>
            <person name="Grzebelus E."/>
            <person name="Grzebelus D."/>
            <person name="Ashrafi H."/>
            <person name="Zheng Z."/>
            <person name="Cheng S."/>
            <person name="Spooner D."/>
            <person name="Van Deynze A."/>
            <person name="Simon P."/>
        </authorList>
    </citation>
    <scope>NUCLEOTIDE SEQUENCE [LARGE SCALE GENOMIC DNA]</scope>
    <source>
        <tissue evidence="5">Leaf</tissue>
    </source>
</reference>
<dbReference type="InterPro" id="IPR026992">
    <property type="entry name" value="DIOX_N"/>
</dbReference>
<dbReference type="GO" id="GO:0046872">
    <property type="term" value="F:metal ion binding"/>
    <property type="evidence" value="ECO:0007669"/>
    <property type="project" value="UniProtKB-KW"/>
</dbReference>
<keyword evidence="3" id="KW-0408">Iron</keyword>
<evidence type="ECO:0000256" key="3">
    <source>
        <dbReference type="ARBA" id="ARBA00023004"/>
    </source>
</evidence>
<dbReference type="EMBL" id="LNRQ01000001">
    <property type="protein sequence ID" value="KZN08391.1"/>
    <property type="molecule type" value="Genomic_DNA"/>
</dbReference>
<dbReference type="AlphaFoldDB" id="A0A166G016"/>
<comment type="caution">
    <text evidence="5">The sequence shown here is derived from an EMBL/GenBank/DDBJ whole genome shotgun (WGS) entry which is preliminary data.</text>
</comment>
<comment type="similarity">
    <text evidence="1">Belongs to the iron/ascorbate-dependent oxidoreductase family.</text>
</comment>
<sequence>MSQSELLVSSWCKNAKSLPADYIMPPEKRVTDFTVSKEIPVLDLEHEAGPGRSALIQQIIKASQEFGLFQVINHGVSDELMHETMSLYEEFFNLPVDDQEKLFSDDFFSSVRLYTSGYNYANEDFHLWKDTLKHLTHPLEDVVQGWPDKPSRYREVMTKYSVEVNKMTTRILDLICEGLGLEEGFFRGEMTKGIGMVINNYPPCPEPDLAMGIHPHCDPYILTIIQQQVYGLQIKKKEQWIGVEPIPNAFVIMIPYQLQVINHGVSDDLMHEAMRVYEEFFSLPVDDHESLLSDDFYKSVRLYTSGYNYANEDHHLWKDTLKHPACAHPQDEVVQGWPDKPERYREIITKYSVEVRKMSVRILDLICEGLGLEEGFFRGELSQGIGMVINNYPPCPEPSLAMGIHAHCDPYTLTVIQQQVYGLQIKKSGKWIGVDPLPNAFVIMIPYQLQIISNGKLSSCEHRGVTNTSEARISVVTFCGPSKESVIGPAKEHVSASNPPQFKTYKYLDFQMNYLYHLSKKNLCNETALGPYLL</sequence>
<dbReference type="Gene3D" id="2.60.120.330">
    <property type="entry name" value="B-lactam Antibiotic, Isopenicillin N Synthase, Chain"/>
    <property type="match status" value="2"/>
</dbReference>
<dbReference type="Pfam" id="PF14226">
    <property type="entry name" value="DIOX_N"/>
    <property type="match status" value="1"/>
</dbReference>
<dbReference type="PROSITE" id="PS51471">
    <property type="entry name" value="FE2OG_OXY"/>
    <property type="match status" value="2"/>
</dbReference>
<evidence type="ECO:0000256" key="1">
    <source>
        <dbReference type="ARBA" id="ARBA00008056"/>
    </source>
</evidence>
<evidence type="ECO:0000313" key="5">
    <source>
        <dbReference type="EMBL" id="KZN08391.1"/>
    </source>
</evidence>